<gene>
    <name evidence="2" type="ORF">DME_LOCUS4252</name>
</gene>
<evidence type="ECO:0000313" key="4">
    <source>
        <dbReference type="Proteomes" id="UP000274756"/>
    </source>
</evidence>
<evidence type="ECO:0000256" key="1">
    <source>
        <dbReference type="SAM" id="SignalP"/>
    </source>
</evidence>
<dbReference type="AlphaFoldDB" id="A0A0N4US25"/>
<keyword evidence="1" id="KW-0732">Signal</keyword>
<name>A0A0N4US25_DRAME</name>
<accession>A0A0N4US25</accession>
<protein>
    <submittedName>
        <fullName evidence="5">Secreted protein</fullName>
    </submittedName>
</protein>
<dbReference type="Proteomes" id="UP000038040">
    <property type="component" value="Unplaced"/>
</dbReference>
<keyword evidence="4" id="KW-1185">Reference proteome</keyword>
<organism evidence="3 5">
    <name type="scientific">Dracunculus medinensis</name>
    <name type="common">Guinea worm</name>
    <dbReference type="NCBI Taxonomy" id="318479"/>
    <lineage>
        <taxon>Eukaryota</taxon>
        <taxon>Metazoa</taxon>
        <taxon>Ecdysozoa</taxon>
        <taxon>Nematoda</taxon>
        <taxon>Chromadorea</taxon>
        <taxon>Rhabditida</taxon>
        <taxon>Spirurina</taxon>
        <taxon>Dracunculoidea</taxon>
        <taxon>Dracunculidae</taxon>
        <taxon>Dracunculus</taxon>
    </lineage>
</organism>
<dbReference type="WBParaSite" id="DME_0001085701-mRNA-1">
    <property type="protein sequence ID" value="DME_0001085701-mRNA-1"/>
    <property type="gene ID" value="DME_0001085701"/>
</dbReference>
<dbReference type="Proteomes" id="UP000274756">
    <property type="component" value="Unassembled WGS sequence"/>
</dbReference>
<evidence type="ECO:0000313" key="2">
    <source>
        <dbReference type="EMBL" id="VDN54279.1"/>
    </source>
</evidence>
<feature type="chain" id="PRO_5041080925" evidence="1">
    <location>
        <begin position="23"/>
        <end position="75"/>
    </location>
</feature>
<evidence type="ECO:0000313" key="3">
    <source>
        <dbReference type="Proteomes" id="UP000038040"/>
    </source>
</evidence>
<reference evidence="5" key="1">
    <citation type="submission" date="2017-02" db="UniProtKB">
        <authorList>
            <consortium name="WormBaseParasite"/>
        </authorList>
    </citation>
    <scope>IDENTIFICATION</scope>
</reference>
<sequence length="75" mass="8268">MWTARFIGFALLIIFFLSPVYGDDYSEIADCVMLTGAGNIKKPSISHRACRDTEEGFCFATFPLDAATIGNNLNE</sequence>
<reference evidence="2 4" key="2">
    <citation type="submission" date="2018-11" db="EMBL/GenBank/DDBJ databases">
        <authorList>
            <consortium name="Pathogen Informatics"/>
        </authorList>
    </citation>
    <scope>NUCLEOTIDE SEQUENCE [LARGE SCALE GENOMIC DNA]</scope>
</reference>
<dbReference type="EMBL" id="UYYG01000489">
    <property type="protein sequence ID" value="VDN54279.1"/>
    <property type="molecule type" value="Genomic_DNA"/>
</dbReference>
<feature type="signal peptide" evidence="1">
    <location>
        <begin position="1"/>
        <end position="22"/>
    </location>
</feature>
<proteinExistence type="predicted"/>
<evidence type="ECO:0000313" key="5">
    <source>
        <dbReference type="WBParaSite" id="DME_0001085701-mRNA-1"/>
    </source>
</evidence>